<feature type="domain" description="DUF6997" evidence="2">
    <location>
        <begin position="77"/>
        <end position="248"/>
    </location>
</feature>
<reference evidence="4 5" key="1">
    <citation type="submission" date="2021-01" db="EMBL/GenBank/DDBJ databases">
        <title>Aequorivita sp. strain KX20305, a bacterium isolated from the sediment collected at a cold seep field in South China Sea.</title>
        <authorList>
            <person name="Zhang H."/>
            <person name="Li C."/>
        </authorList>
    </citation>
    <scope>NUCLEOTIDE SEQUENCE [LARGE SCALE GENOMIC DNA]</scope>
    <source>
        <strain evidence="4 5">KX20305</strain>
    </source>
</reference>
<feature type="domain" description="DUF6996" evidence="1">
    <location>
        <begin position="7"/>
        <end position="75"/>
    </location>
</feature>
<evidence type="ECO:0000259" key="1">
    <source>
        <dbReference type="Pfam" id="PF22515"/>
    </source>
</evidence>
<accession>A0ABX7DSY2</accession>
<evidence type="ECO:0000313" key="5">
    <source>
        <dbReference type="Proteomes" id="UP000629420"/>
    </source>
</evidence>
<keyword evidence="5" id="KW-1185">Reference proteome</keyword>
<dbReference type="Pfam" id="PF22518">
    <property type="entry name" value="DUF6997"/>
    <property type="match status" value="1"/>
</dbReference>
<dbReference type="EMBL" id="CP068439">
    <property type="protein sequence ID" value="QQX76852.1"/>
    <property type="molecule type" value="Genomic_DNA"/>
</dbReference>
<feature type="domain" description="DUF7226" evidence="3">
    <location>
        <begin position="284"/>
        <end position="424"/>
    </location>
</feature>
<dbReference type="Pfam" id="PF23871">
    <property type="entry name" value="DUF7226"/>
    <property type="match status" value="1"/>
</dbReference>
<dbReference type="InterPro" id="IPR054266">
    <property type="entry name" value="DUF6997"/>
</dbReference>
<proteinExistence type="predicted"/>
<dbReference type="InterPro" id="IPR054265">
    <property type="entry name" value="DUF6996"/>
</dbReference>
<dbReference type="Pfam" id="PF22515">
    <property type="entry name" value="DUF6996"/>
    <property type="match status" value="1"/>
</dbReference>
<gene>
    <name evidence="4" type="ORF">JK629_00830</name>
</gene>
<sequence length="426" mass="49794">MSDTKNDIAWAQLFSKYKIVEEVSKKGFYEISSTVINKFREARLMTKFDYRSQLPEIFSKNNLSILPITRGKYVISDFETYNDFESSNPIPKKIDFPNYLESIKYDNITSESTALNCAFVTGIIEDFIQDDQIMPTVSGRMSSSNFDFSIETPSRVLNISVNNSQVEIDGGYEGVKSLNLIEAKNSISKDFLIRQLYYPFKLWSGKINKEIRPIFLTYSNGIFHFREYFFEDPNHYNSLILKQEKKYIIRDGAINIELIQRIAHEIKTVKEPEIPFPQADSFERVINICELLNENGTLTREYVTVNYDFDVRQTNYYTDAGRYLGLIDKSKENNEIVYYLTDLGKRIFNLPLTERQVEFIRLILSHEVFNKVINSYFENAESPTSHQTVSLMKTSNLYNVNSESTFYRRSSTILSWVNWIIDQIEE</sequence>
<evidence type="ECO:0008006" key="6">
    <source>
        <dbReference type="Google" id="ProtNLM"/>
    </source>
</evidence>
<protein>
    <recommendedName>
        <fullName evidence="6">Transcriptional regulator</fullName>
    </recommendedName>
</protein>
<dbReference type="Proteomes" id="UP000629420">
    <property type="component" value="Chromosome"/>
</dbReference>
<dbReference type="InterPro" id="IPR055650">
    <property type="entry name" value="DUF7226"/>
</dbReference>
<organism evidence="4 5">
    <name type="scientific">Aequorivita iocasae</name>
    <dbReference type="NCBI Taxonomy" id="2803865"/>
    <lineage>
        <taxon>Bacteria</taxon>
        <taxon>Pseudomonadati</taxon>
        <taxon>Bacteroidota</taxon>
        <taxon>Flavobacteriia</taxon>
        <taxon>Flavobacteriales</taxon>
        <taxon>Flavobacteriaceae</taxon>
        <taxon>Aequorivita</taxon>
    </lineage>
</organism>
<evidence type="ECO:0000259" key="2">
    <source>
        <dbReference type="Pfam" id="PF22518"/>
    </source>
</evidence>
<evidence type="ECO:0000313" key="4">
    <source>
        <dbReference type="EMBL" id="QQX76852.1"/>
    </source>
</evidence>
<dbReference type="RefSeq" id="WP_202336759.1">
    <property type="nucleotide sequence ID" value="NZ_CP068439.1"/>
</dbReference>
<name>A0ABX7DSY2_9FLAO</name>
<evidence type="ECO:0000259" key="3">
    <source>
        <dbReference type="Pfam" id="PF23871"/>
    </source>
</evidence>